<dbReference type="AlphaFoldDB" id="A0A383VPL5"/>
<accession>A0A383VPL5</accession>
<name>A0A383VPL5_TETOB</name>
<reference evidence="2 4" key="1">
    <citation type="submission" date="2016-10" db="EMBL/GenBank/DDBJ databases">
        <authorList>
            <person name="Cai Z."/>
        </authorList>
    </citation>
    <scope>NUCLEOTIDE SEQUENCE [LARGE SCALE GENOMIC DNA]</scope>
</reference>
<proteinExistence type="predicted"/>
<organism evidence="2 4">
    <name type="scientific">Tetradesmus obliquus</name>
    <name type="common">Green alga</name>
    <name type="synonym">Acutodesmus obliquus</name>
    <dbReference type="NCBI Taxonomy" id="3088"/>
    <lineage>
        <taxon>Eukaryota</taxon>
        <taxon>Viridiplantae</taxon>
        <taxon>Chlorophyta</taxon>
        <taxon>core chlorophytes</taxon>
        <taxon>Chlorophyceae</taxon>
        <taxon>CS clade</taxon>
        <taxon>Sphaeropleales</taxon>
        <taxon>Scenedesmaceae</taxon>
        <taxon>Tetradesmus</taxon>
    </lineage>
</organism>
<comment type="subcellular location">
    <subcellularLocation>
        <location evidence="1">Cytoplasm</location>
        <location evidence="1">Cytoskeleton</location>
        <location evidence="1">Cilium axoneme</location>
    </subcellularLocation>
</comment>
<dbReference type="Proteomes" id="UP000256970">
    <property type="component" value="Unassembled WGS sequence"/>
</dbReference>
<dbReference type="EMBL" id="FNXT01000801">
    <property type="protein sequence ID" value="SZX67478.1"/>
    <property type="molecule type" value="Genomic_DNA"/>
</dbReference>
<keyword evidence="4" id="KW-1185">Reference proteome</keyword>
<evidence type="ECO:0000313" key="2">
    <source>
        <dbReference type="EMBL" id="SZX67478.1"/>
    </source>
</evidence>
<dbReference type="EMBL" id="FNXT01001297">
    <property type="protein sequence ID" value="SZX77876.1"/>
    <property type="molecule type" value="Genomic_DNA"/>
</dbReference>
<dbReference type="GO" id="GO:0005930">
    <property type="term" value="C:axoneme"/>
    <property type="evidence" value="ECO:0007669"/>
    <property type="project" value="UniProtKB-SubCell"/>
</dbReference>
<sequence>MAPVLQLTNLTQLSMRAEELPPNTSDLSQLQQLTLVIFDPEAPLGQPLTGGMQQIAQLSQLTQLSLDFGLTMCTSEIPVPHNTALSSLSLKVQQNIISSYGISSSLAELTQLMHLALNMCCGSIVLQQLAGMLSSVSSMESLDLHMIGYPEVEDSKALVEAVVLRQRPFSFVCVDLSSFPDNTGLSGWSERVQQAWRDLLRQQQQWQEQQVAAAQVRILQDVGSQHCIQVGFKHDNTYDEYP</sequence>
<evidence type="ECO:0000313" key="4">
    <source>
        <dbReference type="Proteomes" id="UP000256970"/>
    </source>
</evidence>
<evidence type="ECO:0000256" key="1">
    <source>
        <dbReference type="ARBA" id="ARBA00004430"/>
    </source>
</evidence>
<gene>
    <name evidence="3" type="ORF">BQ4739_LOCUS18211</name>
    <name evidence="2" type="ORF">BQ4739_LOCUS7868</name>
</gene>
<dbReference type="SUPFAM" id="SSF52058">
    <property type="entry name" value="L domain-like"/>
    <property type="match status" value="1"/>
</dbReference>
<dbReference type="Gene3D" id="3.80.10.10">
    <property type="entry name" value="Ribonuclease Inhibitor"/>
    <property type="match status" value="1"/>
</dbReference>
<dbReference type="InterPro" id="IPR032675">
    <property type="entry name" value="LRR_dom_sf"/>
</dbReference>
<evidence type="ECO:0000313" key="3">
    <source>
        <dbReference type="EMBL" id="SZX77876.1"/>
    </source>
</evidence>
<protein>
    <submittedName>
        <fullName evidence="2">Uncharacterized protein</fullName>
    </submittedName>
</protein>